<dbReference type="AlphaFoldDB" id="A0A2G0CDK7"/>
<proteinExistence type="predicted"/>
<gene>
    <name evidence="1" type="ORF">CGL56_12775</name>
</gene>
<evidence type="ECO:0000313" key="2">
    <source>
        <dbReference type="Proteomes" id="UP000226437"/>
    </source>
</evidence>
<evidence type="ECO:0000313" key="1">
    <source>
        <dbReference type="EMBL" id="PHK98059.1"/>
    </source>
</evidence>
<reference evidence="1 2" key="1">
    <citation type="submission" date="2017-10" db="EMBL/GenBank/DDBJ databases">
        <title>The draft genome sequence of Lewinella marina KCTC 32374.</title>
        <authorList>
            <person name="Wang K."/>
        </authorList>
    </citation>
    <scope>NUCLEOTIDE SEQUENCE [LARGE SCALE GENOMIC DNA]</scope>
    <source>
        <strain evidence="1 2">MKG-38</strain>
    </source>
</reference>
<dbReference type="Gene3D" id="2.180.10.10">
    <property type="entry name" value="RHS repeat-associated core"/>
    <property type="match status" value="1"/>
</dbReference>
<dbReference type="RefSeq" id="WP_099106957.1">
    <property type="nucleotide sequence ID" value="NZ_JAATJF010000002.1"/>
</dbReference>
<dbReference type="PANTHER" id="PTHR32305">
    <property type="match status" value="1"/>
</dbReference>
<keyword evidence="2" id="KW-1185">Reference proteome</keyword>
<organism evidence="1 2">
    <name type="scientific">Neolewinella marina</name>
    <dbReference type="NCBI Taxonomy" id="438751"/>
    <lineage>
        <taxon>Bacteria</taxon>
        <taxon>Pseudomonadati</taxon>
        <taxon>Bacteroidota</taxon>
        <taxon>Saprospiria</taxon>
        <taxon>Saprospirales</taxon>
        <taxon>Lewinellaceae</taxon>
        <taxon>Neolewinella</taxon>
    </lineage>
</organism>
<protein>
    <recommendedName>
        <fullName evidence="3">RHS repeat-associated core domain-containing protein</fullName>
    </recommendedName>
</protein>
<dbReference type="OrthoDB" id="1191296at2"/>
<dbReference type="EMBL" id="PDLO01000005">
    <property type="protein sequence ID" value="PHK98059.1"/>
    <property type="molecule type" value="Genomic_DNA"/>
</dbReference>
<dbReference type="PANTHER" id="PTHR32305:SF15">
    <property type="entry name" value="PROTEIN RHSA-RELATED"/>
    <property type="match status" value="1"/>
</dbReference>
<dbReference type="InterPro" id="IPR050708">
    <property type="entry name" value="T6SS_VgrG/RHS"/>
</dbReference>
<dbReference type="NCBIfam" id="TIGR03696">
    <property type="entry name" value="Rhs_assc_core"/>
    <property type="match status" value="1"/>
</dbReference>
<dbReference type="InterPro" id="IPR022385">
    <property type="entry name" value="Rhs_assc_core"/>
</dbReference>
<accession>A0A2G0CDK7</accession>
<name>A0A2G0CDK7_9BACT</name>
<comment type="caution">
    <text evidence="1">The sequence shown here is derived from an EMBL/GenBank/DDBJ whole genome shotgun (WGS) entry which is preliminary data.</text>
</comment>
<sequence length="390" mass="43544">MDETFRAEHLSSDASLTSGGNYRFLGQETVTLGIGWTVPKGTELLVNTVPCTEPRLATYYYYITDHLGNNRVVFGDLGDDGLVDSSDIVHENHYYPFGLAMDGAWSQGAKDGENRYRYNGKELIEELGLYDYGARWYDPAISRWTTVDPLADSYASMSPYNYVANNPINFVDPDGMRIDISEFLKKDESGNYDENARVNLVRFLVDVASITGRGVSIAGTELQLGDKTDEGGGSKTAAEFVQNVIDDEEVVTVVNAYRSEENPDANTGVIPGTNEVQMNFDEVESYRKSGVDVGLEPLNVSGGMRFLHELVHTRTGAKHAGGGYSDFLHKSDGSSDYRPGRTVSFMNKIRGELGFRLRVNYYTSKYNPYHIYDIRIGRESPARKKIYRGY</sequence>
<evidence type="ECO:0008006" key="3">
    <source>
        <dbReference type="Google" id="ProtNLM"/>
    </source>
</evidence>
<dbReference type="Proteomes" id="UP000226437">
    <property type="component" value="Unassembled WGS sequence"/>
</dbReference>